<protein>
    <recommendedName>
        <fullName evidence="4">HIT domain-containing protein</fullName>
    </recommendedName>
</protein>
<evidence type="ECO:0000313" key="6">
    <source>
        <dbReference type="Proteomes" id="UP001530293"/>
    </source>
</evidence>
<dbReference type="SUPFAM" id="SSF54197">
    <property type="entry name" value="HIT-like"/>
    <property type="match status" value="1"/>
</dbReference>
<dbReference type="CDD" id="cd01276">
    <property type="entry name" value="PKCI_related"/>
    <property type="match status" value="1"/>
</dbReference>
<evidence type="ECO:0000256" key="3">
    <source>
        <dbReference type="PROSITE-ProRule" id="PRU00464"/>
    </source>
</evidence>
<reference evidence="5 6" key="1">
    <citation type="submission" date="2024-10" db="EMBL/GenBank/DDBJ databases">
        <title>Updated reference genomes for cyclostephanoid diatoms.</title>
        <authorList>
            <person name="Roberts W.R."/>
            <person name="Alverson A.J."/>
        </authorList>
    </citation>
    <scope>NUCLEOTIDE SEQUENCE [LARGE SCALE GENOMIC DNA]</scope>
    <source>
        <strain evidence="5 6">AJA232-27</strain>
    </source>
</reference>
<dbReference type="EMBL" id="JALLBG020000082">
    <property type="protein sequence ID" value="KAL3766670.1"/>
    <property type="molecule type" value="Genomic_DNA"/>
</dbReference>
<dbReference type="PROSITE" id="PS00892">
    <property type="entry name" value="HIT_1"/>
    <property type="match status" value="1"/>
</dbReference>
<organism evidence="5 6">
    <name type="scientific">Discostella pseudostelligera</name>
    <dbReference type="NCBI Taxonomy" id="259834"/>
    <lineage>
        <taxon>Eukaryota</taxon>
        <taxon>Sar</taxon>
        <taxon>Stramenopiles</taxon>
        <taxon>Ochrophyta</taxon>
        <taxon>Bacillariophyta</taxon>
        <taxon>Coscinodiscophyceae</taxon>
        <taxon>Thalassiosirophycidae</taxon>
        <taxon>Stephanodiscales</taxon>
        <taxon>Stephanodiscaceae</taxon>
        <taxon>Discostella</taxon>
    </lineage>
</organism>
<dbReference type="Proteomes" id="UP001530293">
    <property type="component" value="Unassembled WGS sequence"/>
</dbReference>
<evidence type="ECO:0000313" key="5">
    <source>
        <dbReference type="EMBL" id="KAL3766670.1"/>
    </source>
</evidence>
<feature type="active site" description="Tele-AMP-histidine intermediate" evidence="1">
    <location>
        <position position="177"/>
    </location>
</feature>
<evidence type="ECO:0000256" key="1">
    <source>
        <dbReference type="PIRSR" id="PIRSR601310-1"/>
    </source>
</evidence>
<name>A0ABD3MRS2_9STRA</name>
<dbReference type="FunFam" id="3.30.428.10:FF:000005">
    <property type="entry name" value="Histidine triad nucleotide-binding protein 1"/>
    <property type="match status" value="1"/>
</dbReference>
<feature type="short sequence motif" description="Histidine triad motif" evidence="2 3">
    <location>
        <begin position="175"/>
        <end position="179"/>
    </location>
</feature>
<dbReference type="InterPro" id="IPR019808">
    <property type="entry name" value="Histidine_triad_CS"/>
</dbReference>
<dbReference type="Gene3D" id="3.30.428.10">
    <property type="entry name" value="HIT-like"/>
    <property type="match status" value="1"/>
</dbReference>
<sequence length="191" mass="20923">MRQEYVLKYRKFVPLLLASSSRILGSASAFAPVTVTANPPLPVPNCKRYFTSNNMSDEVAAAKAAAAEYKSSDTDGAGPSTVFDNLLSGKWPPNKVYEDDLTLAFRDIAPQAPVHIIVIPKHRDGLTKLSNAREDQKDILGHLMYVAQSVGKKECPDGFRIVINDGEHGAQSVYHLHLHVLGGRQMNWPPG</sequence>
<keyword evidence="6" id="KW-1185">Reference proteome</keyword>
<dbReference type="PANTHER" id="PTHR23089">
    <property type="entry name" value="HISTIDINE TRIAD HIT PROTEIN"/>
    <property type="match status" value="1"/>
</dbReference>
<dbReference type="InterPro" id="IPR001310">
    <property type="entry name" value="Histidine_triad_HIT"/>
</dbReference>
<feature type="domain" description="HIT" evidence="4">
    <location>
        <begin position="82"/>
        <end position="191"/>
    </location>
</feature>
<evidence type="ECO:0000259" key="4">
    <source>
        <dbReference type="PROSITE" id="PS51084"/>
    </source>
</evidence>
<comment type="caution">
    <text evidence="5">The sequence shown here is derived from an EMBL/GenBank/DDBJ whole genome shotgun (WGS) entry which is preliminary data.</text>
</comment>
<dbReference type="PRINTS" id="PR00332">
    <property type="entry name" value="HISTRIAD"/>
</dbReference>
<dbReference type="AlphaFoldDB" id="A0ABD3MRS2"/>
<gene>
    <name evidence="5" type="ORF">ACHAWU_003426</name>
</gene>
<dbReference type="InterPro" id="IPR036265">
    <property type="entry name" value="HIT-like_sf"/>
</dbReference>
<evidence type="ECO:0000256" key="2">
    <source>
        <dbReference type="PIRSR" id="PIRSR601310-3"/>
    </source>
</evidence>
<accession>A0ABD3MRS2</accession>
<dbReference type="InterPro" id="IPR011146">
    <property type="entry name" value="HIT-like"/>
</dbReference>
<proteinExistence type="predicted"/>
<dbReference type="PROSITE" id="PS51084">
    <property type="entry name" value="HIT_2"/>
    <property type="match status" value="1"/>
</dbReference>
<dbReference type="Pfam" id="PF01230">
    <property type="entry name" value="HIT"/>
    <property type="match status" value="1"/>
</dbReference>